<comment type="caution">
    <text evidence="2">The sequence shown here is derived from an EMBL/GenBank/DDBJ whole genome shotgun (WGS) entry which is preliminary data.</text>
</comment>
<keyword evidence="3" id="KW-1185">Reference proteome</keyword>
<sequence length="201" mass="20573">MPLPRSLAWSLCLIGLCTVSPVAWCGQAAHKPAAAAPTSSKTLKVSLLGGKLQFSLPTGYTGTPLPPGEASTGTAGASGTLYTNDKDRRIVVTTEVPVEAGTGAAPANDDSFLTSASEGFIGRQAQGLADFHKTAEKRVTLNGLPAQQVDATASIGGGRTLTTYFITGVGKQLAVVQVVSRESDPAGHQAMVKRVVAGARK</sequence>
<accession>A0ABX0Y9J8</accession>
<feature type="chain" id="PRO_5045302959" evidence="1">
    <location>
        <begin position="26"/>
        <end position="201"/>
    </location>
</feature>
<evidence type="ECO:0000256" key="1">
    <source>
        <dbReference type="SAM" id="SignalP"/>
    </source>
</evidence>
<proteinExistence type="predicted"/>
<gene>
    <name evidence="2" type="ORF">HBH25_03955</name>
</gene>
<organism evidence="2 3">
    <name type="scientific">Pseudomonas quercus</name>
    <dbReference type="NCBI Taxonomy" id="2722792"/>
    <lineage>
        <taxon>Bacteria</taxon>
        <taxon>Pseudomonadati</taxon>
        <taxon>Pseudomonadota</taxon>
        <taxon>Gammaproteobacteria</taxon>
        <taxon>Pseudomonadales</taxon>
        <taxon>Pseudomonadaceae</taxon>
        <taxon>Pseudomonas</taxon>
    </lineage>
</organism>
<evidence type="ECO:0000313" key="3">
    <source>
        <dbReference type="Proteomes" id="UP000746535"/>
    </source>
</evidence>
<keyword evidence="1" id="KW-0732">Signal</keyword>
<protein>
    <submittedName>
        <fullName evidence="2">Uncharacterized protein</fullName>
    </submittedName>
</protein>
<name>A0ABX0Y9J8_9PSED</name>
<evidence type="ECO:0000313" key="2">
    <source>
        <dbReference type="EMBL" id="NJP00015.1"/>
    </source>
</evidence>
<dbReference type="Proteomes" id="UP000746535">
    <property type="component" value="Unassembled WGS sequence"/>
</dbReference>
<dbReference type="EMBL" id="JAAVJI010000002">
    <property type="protein sequence ID" value="NJP00015.1"/>
    <property type="molecule type" value="Genomic_DNA"/>
</dbReference>
<feature type="signal peptide" evidence="1">
    <location>
        <begin position="1"/>
        <end position="25"/>
    </location>
</feature>
<dbReference type="RefSeq" id="WP_168081768.1">
    <property type="nucleotide sequence ID" value="NZ_JAAVJI010000002.1"/>
</dbReference>
<reference evidence="2 3" key="1">
    <citation type="submission" date="2020-03" db="EMBL/GenBank/DDBJ databases">
        <authorList>
            <person name="Wang L."/>
            <person name="He N."/>
            <person name="Li Y."/>
            <person name="Fang Y."/>
            <person name="Zhang F."/>
        </authorList>
    </citation>
    <scope>NUCLEOTIDE SEQUENCE [LARGE SCALE GENOMIC DNA]</scope>
    <source>
        <strain evidence="3">hsmgli-8</strain>
    </source>
</reference>